<dbReference type="Proteomes" id="UP000295447">
    <property type="component" value="Unassembled WGS sequence"/>
</dbReference>
<comment type="caution">
    <text evidence="1">The sequence shown here is derived from an EMBL/GenBank/DDBJ whole genome shotgun (WGS) entry which is preliminary data.</text>
</comment>
<reference evidence="1 2" key="1">
    <citation type="submission" date="2019-03" db="EMBL/GenBank/DDBJ databases">
        <title>Genomic Encyclopedia of Type Strains, Phase III (KMG-III): the genomes of soil and plant-associated and newly described type strains.</title>
        <authorList>
            <person name="Whitman W."/>
        </authorList>
    </citation>
    <scope>NUCLEOTIDE SEQUENCE [LARGE SCALE GENOMIC DNA]</scope>
    <source>
        <strain evidence="1 2">VKM Ac-2570</strain>
    </source>
</reference>
<organism evidence="1 2">
    <name type="scientific">Kribbella kalugense</name>
    <dbReference type="NCBI Taxonomy" id="2512221"/>
    <lineage>
        <taxon>Bacteria</taxon>
        <taxon>Bacillati</taxon>
        <taxon>Actinomycetota</taxon>
        <taxon>Actinomycetes</taxon>
        <taxon>Propionibacteriales</taxon>
        <taxon>Kribbellaceae</taxon>
        <taxon>Kribbella</taxon>
    </lineage>
</organism>
<accession>A0A4R8A160</accession>
<evidence type="ECO:0008006" key="3">
    <source>
        <dbReference type="Google" id="ProtNLM"/>
    </source>
</evidence>
<evidence type="ECO:0000313" key="2">
    <source>
        <dbReference type="Proteomes" id="UP000295447"/>
    </source>
</evidence>
<name>A0A4R8A160_9ACTN</name>
<keyword evidence="2" id="KW-1185">Reference proteome</keyword>
<dbReference type="AlphaFoldDB" id="A0A4R8A160"/>
<evidence type="ECO:0000313" key="1">
    <source>
        <dbReference type="EMBL" id="TDW24239.1"/>
    </source>
</evidence>
<proteinExistence type="predicted"/>
<protein>
    <recommendedName>
        <fullName evidence="3">SH3 domain-containing protein</fullName>
    </recommendedName>
</protein>
<gene>
    <name evidence="1" type="ORF">EV650_3111</name>
</gene>
<dbReference type="EMBL" id="SODF01000001">
    <property type="protein sequence ID" value="TDW24239.1"/>
    <property type="molecule type" value="Genomic_DNA"/>
</dbReference>
<sequence>MKVRRSARKLQRQPSLREKGNVMVRAIFRRMVVVTMAVVATGVVATVSASAHTIDGHSRQIVSPQWCYGTEFGYVNTTVTLYRTATGFTPNGTIGQGTRVTLADWGGNRYWVSWSGSGQTGWIPQWAFTSDDDRTC</sequence>